<organism evidence="1 2">
    <name type="scientific">Chryseobacterium kwangjuense</name>
    <dbReference type="NCBI Taxonomy" id="267125"/>
    <lineage>
        <taxon>Bacteria</taxon>
        <taxon>Pseudomonadati</taxon>
        <taxon>Bacteroidota</taxon>
        <taxon>Flavobacteriia</taxon>
        <taxon>Flavobacteriales</taxon>
        <taxon>Weeksellaceae</taxon>
        <taxon>Chryseobacterium group</taxon>
        <taxon>Chryseobacterium</taxon>
    </lineage>
</organism>
<gene>
    <name evidence="1" type="ORF">ACKW6Q_02175</name>
</gene>
<comment type="caution">
    <text evidence="1">The sequence shown here is derived from an EMBL/GenBank/DDBJ whole genome shotgun (WGS) entry which is preliminary data.</text>
</comment>
<protein>
    <recommendedName>
        <fullName evidence="3">Bacteriocin</fullName>
    </recommendedName>
</protein>
<keyword evidence="2" id="KW-1185">Reference proteome</keyword>
<dbReference type="Proteomes" id="UP001634154">
    <property type="component" value="Unassembled WGS sequence"/>
</dbReference>
<proteinExistence type="predicted"/>
<name>A0ABW9JZU4_9FLAO</name>
<accession>A0ABW9JZU4</accession>
<sequence>MKNLKNLSGKLTKRELKKIFGGDGPILSQPMCTPRQCEIFDMRCDYRNSCPPLYPDPF</sequence>
<dbReference type="EMBL" id="JBJXVJ010000001">
    <property type="protein sequence ID" value="MFN1215770.1"/>
    <property type="molecule type" value="Genomic_DNA"/>
</dbReference>
<dbReference type="RefSeq" id="WP_409355546.1">
    <property type="nucleotide sequence ID" value="NZ_JBJXVJ010000001.1"/>
</dbReference>
<evidence type="ECO:0000313" key="1">
    <source>
        <dbReference type="EMBL" id="MFN1215770.1"/>
    </source>
</evidence>
<reference evidence="1 2" key="1">
    <citation type="submission" date="2024-12" db="EMBL/GenBank/DDBJ databases">
        <title>Draft genome sequence of Chryseobacterium kwangjuense AG447.</title>
        <authorList>
            <person name="Cheptsov V.S."/>
            <person name="Belov A."/>
            <person name="Zavarzina A.G."/>
        </authorList>
    </citation>
    <scope>NUCLEOTIDE SEQUENCE [LARGE SCALE GENOMIC DNA]</scope>
    <source>
        <strain evidence="1 2">AG447</strain>
    </source>
</reference>
<evidence type="ECO:0000313" key="2">
    <source>
        <dbReference type="Proteomes" id="UP001634154"/>
    </source>
</evidence>
<evidence type="ECO:0008006" key="3">
    <source>
        <dbReference type="Google" id="ProtNLM"/>
    </source>
</evidence>